<dbReference type="PANTHER" id="PTHR36774">
    <property type="entry name" value="INSULIN-INDUCED PROTEIN"/>
    <property type="match status" value="1"/>
</dbReference>
<keyword evidence="1" id="KW-0812">Transmembrane</keyword>
<dbReference type="AlphaFoldDB" id="A0A7J7ILJ9"/>
<feature type="transmembrane region" description="Helical" evidence="1">
    <location>
        <begin position="80"/>
        <end position="102"/>
    </location>
</feature>
<keyword evidence="1" id="KW-0472">Membrane</keyword>
<dbReference type="Proteomes" id="UP000530660">
    <property type="component" value="Unassembled WGS sequence"/>
</dbReference>
<name>A0A7J7ILJ9_9RHOD</name>
<dbReference type="OrthoDB" id="205546at2759"/>
<gene>
    <name evidence="2" type="ORF">F1559_004708</name>
</gene>
<evidence type="ECO:0000313" key="2">
    <source>
        <dbReference type="EMBL" id="KAF6003992.1"/>
    </source>
</evidence>
<organism evidence="2 3">
    <name type="scientific">Cyanidiococcus yangmingshanensis</name>
    <dbReference type="NCBI Taxonomy" id="2690220"/>
    <lineage>
        <taxon>Eukaryota</taxon>
        <taxon>Rhodophyta</taxon>
        <taxon>Bangiophyceae</taxon>
        <taxon>Cyanidiales</taxon>
        <taxon>Cyanidiaceae</taxon>
        <taxon>Cyanidiococcus</taxon>
    </lineage>
</organism>
<protein>
    <submittedName>
        <fullName evidence="2">Uncharacterized protein</fullName>
    </submittedName>
</protein>
<reference evidence="2 3" key="1">
    <citation type="journal article" date="2020" name="J. Phycol.">
        <title>Comparative genome analysis reveals Cyanidiococcus gen. nov., a new extremophilic red algal genus sister to Cyanidioschyzon (Cyanidioschyzonaceae, Rhodophyta).</title>
        <authorList>
            <person name="Liu S.-L."/>
            <person name="Chiang Y.-R."/>
            <person name="Yoon H.S."/>
            <person name="Fu H.-Y."/>
        </authorList>
    </citation>
    <scope>NUCLEOTIDE SEQUENCE [LARGE SCALE GENOMIC DNA]</scope>
    <source>
        <strain evidence="2 3">THAL066</strain>
    </source>
</reference>
<evidence type="ECO:0000256" key="1">
    <source>
        <dbReference type="SAM" id="Phobius"/>
    </source>
</evidence>
<comment type="caution">
    <text evidence="2">The sequence shown here is derived from an EMBL/GenBank/DDBJ whole genome shotgun (WGS) entry which is preliminary data.</text>
</comment>
<feature type="transmembrane region" description="Helical" evidence="1">
    <location>
        <begin position="221"/>
        <end position="239"/>
    </location>
</feature>
<accession>A0A7J7ILJ9</accession>
<keyword evidence="1" id="KW-1133">Transmembrane helix</keyword>
<keyword evidence="3" id="KW-1185">Reference proteome</keyword>
<dbReference type="EMBL" id="VWRR01000005">
    <property type="protein sequence ID" value="KAF6003992.1"/>
    <property type="molecule type" value="Genomic_DNA"/>
</dbReference>
<feature type="transmembrane region" description="Helical" evidence="1">
    <location>
        <begin position="166"/>
        <end position="183"/>
    </location>
</feature>
<evidence type="ECO:0000313" key="3">
    <source>
        <dbReference type="Proteomes" id="UP000530660"/>
    </source>
</evidence>
<feature type="transmembrane region" description="Helical" evidence="1">
    <location>
        <begin position="195"/>
        <end position="214"/>
    </location>
</feature>
<feature type="transmembrane region" description="Helical" evidence="1">
    <location>
        <begin position="135"/>
        <end position="154"/>
    </location>
</feature>
<sequence length="289" mass="31414">MFLEHQSGQLLTLIGLSSTSDIVLTSAGAQARCGSCFSLQQRRLRTSYLVASTPLKGVSGALSLRSDQGRKQRWGATLESNLGATASTSLAVLLTAFTSALYGPLLDAFHTSYGVLAYTTVDWSVSLLPARTIGLTWWTPLLFIVAGAALAQLGLQARQCPYNIPLVLRTFTGVLWFTLQYWLSAYLDAIERWDTGSIALVLSAMLPIQWVLVGASTTAELGIMVSTALLGPALELWLIDALHAYHYTHPEAWCHVPLWIGPVYAGGSLAVQQLARCIAAFHQHLRRRS</sequence>
<dbReference type="PANTHER" id="PTHR36774:SF1">
    <property type="entry name" value="INSULIN-INDUCED PROTEIN"/>
    <property type="match status" value="1"/>
</dbReference>
<proteinExistence type="predicted"/>
<feature type="transmembrane region" description="Helical" evidence="1">
    <location>
        <begin position="259"/>
        <end position="281"/>
    </location>
</feature>